<evidence type="ECO:0000256" key="4">
    <source>
        <dbReference type="ARBA" id="ARBA00022617"/>
    </source>
</evidence>
<dbReference type="GO" id="GO:0006099">
    <property type="term" value="P:tricarboxylic acid cycle"/>
    <property type="evidence" value="ECO:0007669"/>
    <property type="project" value="InterPro"/>
</dbReference>
<dbReference type="GO" id="GO:0016020">
    <property type="term" value="C:membrane"/>
    <property type="evidence" value="ECO:0007669"/>
    <property type="project" value="UniProtKB-SubCell"/>
</dbReference>
<name>A0A2H5XBR6_9BACT</name>
<dbReference type="InterPro" id="IPR039023">
    <property type="entry name" value="SdhC_prok"/>
</dbReference>
<reference evidence="12" key="1">
    <citation type="submission" date="2017-09" db="EMBL/GenBank/DDBJ databases">
        <title>Metaegenomics of thermophilic ammonia-oxidizing enrichment culture.</title>
        <authorList>
            <person name="Kato S."/>
            <person name="Suzuki K."/>
        </authorList>
    </citation>
    <scope>NUCLEOTIDE SEQUENCE [LARGE SCALE GENOMIC DNA]</scope>
</reference>
<sequence>MHGRYRGDLGMWMFLLHRLTGVGIFVFLLVHIVDTSLIGFSPKAYDHMVWLYHHPVFRVGEILLLGAVLLHALNGVRVIVMDFVPAWTVYNRQLIVGVVGAFVVLFVPSAAVMFSYMLQGSEPLSVGNLLEWRAWLPAAASTLAVAAVSVPSLTLPRPQPPARPVGGMEFLGWAFMRVSGILLIFLVLGHFAIMHLLDGGVNRINAAFVAQRWANVGWRFYDFAMLLLAMGHGVWGMRTVLLDFVHRPTRRFWALAALYTLSGAVMVLGALVLFTFQAPSR</sequence>
<evidence type="ECO:0000313" key="12">
    <source>
        <dbReference type="Proteomes" id="UP000236173"/>
    </source>
</evidence>
<dbReference type="CDD" id="cd03501">
    <property type="entry name" value="SQR_TypeA_SdhC_like"/>
    <property type="match status" value="1"/>
</dbReference>
<evidence type="ECO:0000313" key="11">
    <source>
        <dbReference type="EMBL" id="GBC98615.1"/>
    </source>
</evidence>
<feature type="transmembrane region" description="Helical" evidence="10">
    <location>
        <begin position="52"/>
        <end position="73"/>
    </location>
</feature>
<dbReference type="GO" id="GO:0046872">
    <property type="term" value="F:metal ion binding"/>
    <property type="evidence" value="ECO:0007669"/>
    <property type="project" value="UniProtKB-KW"/>
</dbReference>
<evidence type="ECO:0000256" key="8">
    <source>
        <dbReference type="ARBA" id="ARBA00023004"/>
    </source>
</evidence>
<evidence type="ECO:0000256" key="9">
    <source>
        <dbReference type="ARBA" id="ARBA00023136"/>
    </source>
</evidence>
<dbReference type="Pfam" id="PF01127">
    <property type="entry name" value="Sdh_cyt"/>
    <property type="match status" value="2"/>
</dbReference>
<dbReference type="InterPro" id="IPR000701">
    <property type="entry name" value="SuccDH_FuR_B_TM-su"/>
</dbReference>
<comment type="similarity">
    <text evidence="3">Belongs to the cytochrome b560 family.</text>
</comment>
<comment type="caution">
    <text evidence="11">The sequence shown here is derived from an EMBL/GenBank/DDBJ whole genome shotgun (WGS) entry which is preliminary data.</text>
</comment>
<keyword evidence="6" id="KW-0479">Metal-binding</keyword>
<keyword evidence="7 10" id="KW-1133">Transmembrane helix</keyword>
<feature type="transmembrane region" description="Helical" evidence="10">
    <location>
        <begin position="94"/>
        <end position="114"/>
    </location>
</feature>
<evidence type="ECO:0000256" key="1">
    <source>
        <dbReference type="ARBA" id="ARBA00001971"/>
    </source>
</evidence>
<gene>
    <name evidence="11" type="primary">sdhC</name>
    <name evidence="11" type="ORF">HRbin17_01129</name>
</gene>
<dbReference type="AlphaFoldDB" id="A0A2H5XBR6"/>
<evidence type="ECO:0000256" key="6">
    <source>
        <dbReference type="ARBA" id="ARBA00022723"/>
    </source>
</evidence>
<dbReference type="EMBL" id="BEHT01000013">
    <property type="protein sequence ID" value="GBC98615.1"/>
    <property type="molecule type" value="Genomic_DNA"/>
</dbReference>
<feature type="transmembrane region" description="Helical" evidence="10">
    <location>
        <begin position="252"/>
        <end position="276"/>
    </location>
</feature>
<feature type="transmembrane region" description="Helical" evidence="10">
    <location>
        <begin position="223"/>
        <end position="245"/>
    </location>
</feature>
<proteinExistence type="inferred from homology"/>
<keyword evidence="8" id="KW-0408">Iron</keyword>
<dbReference type="PANTHER" id="PTHR41910">
    <property type="entry name" value="SUCCINATE DEHYDROGENASE 2 MEMBRANE SUBUNIT SDHC"/>
    <property type="match status" value="1"/>
</dbReference>
<keyword evidence="4" id="KW-0349">Heme</keyword>
<protein>
    <submittedName>
        <fullName evidence="11">Succinate dehydrogenase 2 membrane subunit SdhC</fullName>
    </submittedName>
</protein>
<evidence type="ECO:0000256" key="2">
    <source>
        <dbReference type="ARBA" id="ARBA00004370"/>
    </source>
</evidence>
<evidence type="ECO:0000256" key="5">
    <source>
        <dbReference type="ARBA" id="ARBA00022692"/>
    </source>
</evidence>
<dbReference type="InterPro" id="IPR034804">
    <property type="entry name" value="SQR/QFR_C/D"/>
</dbReference>
<dbReference type="NCBIfam" id="TIGR02970">
    <property type="entry name" value="succ_dehyd_cytB"/>
    <property type="match status" value="1"/>
</dbReference>
<keyword evidence="5 10" id="KW-0812">Transmembrane</keyword>
<comment type="cofactor">
    <cofactor evidence="1">
        <name>heme</name>
        <dbReference type="ChEBI" id="CHEBI:30413"/>
    </cofactor>
</comment>
<comment type="subcellular location">
    <subcellularLocation>
        <location evidence="2">Membrane</location>
    </subcellularLocation>
</comment>
<evidence type="ECO:0000256" key="3">
    <source>
        <dbReference type="ARBA" id="ARBA00007244"/>
    </source>
</evidence>
<dbReference type="Proteomes" id="UP000236173">
    <property type="component" value="Unassembled WGS sequence"/>
</dbReference>
<feature type="transmembrane region" description="Helical" evidence="10">
    <location>
        <begin position="12"/>
        <end position="32"/>
    </location>
</feature>
<keyword evidence="9 10" id="KW-0472">Membrane</keyword>
<feature type="transmembrane region" description="Helical" evidence="10">
    <location>
        <begin position="174"/>
        <end position="193"/>
    </location>
</feature>
<dbReference type="GO" id="GO:0009055">
    <property type="term" value="F:electron transfer activity"/>
    <property type="evidence" value="ECO:0007669"/>
    <property type="project" value="InterPro"/>
</dbReference>
<dbReference type="SUPFAM" id="SSF81343">
    <property type="entry name" value="Fumarate reductase respiratory complex transmembrane subunits"/>
    <property type="match status" value="2"/>
</dbReference>
<dbReference type="InterPro" id="IPR014314">
    <property type="entry name" value="Succ_DH_cytb556"/>
</dbReference>
<evidence type="ECO:0000256" key="7">
    <source>
        <dbReference type="ARBA" id="ARBA00022989"/>
    </source>
</evidence>
<dbReference type="Gene3D" id="1.20.1300.10">
    <property type="entry name" value="Fumarate reductase/succinate dehydrogenase, transmembrane subunit"/>
    <property type="match status" value="2"/>
</dbReference>
<dbReference type="PANTHER" id="PTHR41910:SF1">
    <property type="entry name" value="SUCCINATE DEHYDROGENASE HYDROPHOBIC MEMBRANE ANCHOR SUBUNIT"/>
    <property type="match status" value="1"/>
</dbReference>
<evidence type="ECO:0000256" key="10">
    <source>
        <dbReference type="SAM" id="Phobius"/>
    </source>
</evidence>
<organism evidence="11 12">
    <name type="scientific">Candidatus Fervidibacter japonicus</name>
    <dbReference type="NCBI Taxonomy" id="2035412"/>
    <lineage>
        <taxon>Bacteria</taxon>
        <taxon>Candidatus Fervidibacterota</taxon>
        <taxon>Candidatus Fervidibacter</taxon>
    </lineage>
</organism>
<accession>A0A2H5XBR6</accession>